<evidence type="ECO:0000256" key="1">
    <source>
        <dbReference type="SAM" id="MobiDB-lite"/>
    </source>
</evidence>
<evidence type="ECO:0000313" key="2">
    <source>
        <dbReference type="EMBL" id="KAK3284595.1"/>
    </source>
</evidence>
<gene>
    <name evidence="2" type="ORF">CYMTET_7764</name>
</gene>
<evidence type="ECO:0000313" key="3">
    <source>
        <dbReference type="Proteomes" id="UP001190700"/>
    </source>
</evidence>
<reference evidence="2 3" key="1">
    <citation type="journal article" date="2015" name="Genome Biol. Evol.">
        <title>Comparative Genomics of a Bacterivorous Green Alga Reveals Evolutionary Causalities and Consequences of Phago-Mixotrophic Mode of Nutrition.</title>
        <authorList>
            <person name="Burns J.A."/>
            <person name="Paasch A."/>
            <person name="Narechania A."/>
            <person name="Kim E."/>
        </authorList>
    </citation>
    <scope>NUCLEOTIDE SEQUENCE [LARGE SCALE GENOMIC DNA]</scope>
    <source>
        <strain evidence="2 3">PLY_AMNH</strain>
    </source>
</reference>
<dbReference type="EMBL" id="LGRX02002232">
    <property type="protein sequence ID" value="KAK3284595.1"/>
    <property type="molecule type" value="Genomic_DNA"/>
</dbReference>
<name>A0AAE0GUS8_9CHLO</name>
<sequence>MAILVFWYLWDSSINHFAIPGAHYKKGARTLLLVRAMLALGFGSPDLLARTYTHLPTGRVYTILDIAIDYLMWDEIDAEMSSTGSEYVAASVVGQRDMSVLHMLVEMFGSIRIAQQEPVSACATATSYPASDSDWMQRAARFFEDHAPGVGQHGPPSPLLPRDTLPIPSAETRLHALPHADSVPRDGTG</sequence>
<proteinExistence type="predicted"/>
<dbReference type="AlphaFoldDB" id="A0AAE0GUS8"/>
<accession>A0AAE0GUS8</accession>
<organism evidence="2 3">
    <name type="scientific">Cymbomonas tetramitiformis</name>
    <dbReference type="NCBI Taxonomy" id="36881"/>
    <lineage>
        <taxon>Eukaryota</taxon>
        <taxon>Viridiplantae</taxon>
        <taxon>Chlorophyta</taxon>
        <taxon>Pyramimonadophyceae</taxon>
        <taxon>Pyramimonadales</taxon>
        <taxon>Pyramimonadaceae</taxon>
        <taxon>Cymbomonas</taxon>
    </lineage>
</organism>
<feature type="region of interest" description="Disordered" evidence="1">
    <location>
        <begin position="146"/>
        <end position="166"/>
    </location>
</feature>
<keyword evidence="3" id="KW-1185">Reference proteome</keyword>
<comment type="caution">
    <text evidence="2">The sequence shown here is derived from an EMBL/GenBank/DDBJ whole genome shotgun (WGS) entry which is preliminary data.</text>
</comment>
<protein>
    <submittedName>
        <fullName evidence="2">Uncharacterized protein</fullName>
    </submittedName>
</protein>
<dbReference type="Proteomes" id="UP001190700">
    <property type="component" value="Unassembled WGS sequence"/>
</dbReference>